<comment type="similarity">
    <text evidence="1 2">Belongs to the small heat shock protein (HSP20) family.</text>
</comment>
<proteinExistence type="inferred from homology"/>
<gene>
    <name evidence="4" type="ORF">DI536_25685</name>
</gene>
<dbReference type="Pfam" id="PF00011">
    <property type="entry name" value="HSP20"/>
    <property type="match status" value="1"/>
</dbReference>
<feature type="domain" description="SHSP" evidence="3">
    <location>
        <begin position="42"/>
        <end position="158"/>
    </location>
</feature>
<keyword evidence="4" id="KW-0946">Virion</keyword>
<dbReference type="SUPFAM" id="SSF49764">
    <property type="entry name" value="HSP20-like chaperones"/>
    <property type="match status" value="1"/>
</dbReference>
<accession>A0A2W5VD32</accession>
<name>A0A2W5VD32_9BACT</name>
<evidence type="ECO:0000256" key="1">
    <source>
        <dbReference type="PROSITE-ProRule" id="PRU00285"/>
    </source>
</evidence>
<dbReference type="InterPro" id="IPR002068">
    <property type="entry name" value="A-crystallin/Hsp20_dom"/>
</dbReference>
<dbReference type="Proteomes" id="UP000249061">
    <property type="component" value="Unassembled WGS sequence"/>
</dbReference>
<dbReference type="CDD" id="cd06464">
    <property type="entry name" value="ACD_sHsps-like"/>
    <property type="match status" value="1"/>
</dbReference>
<evidence type="ECO:0000313" key="5">
    <source>
        <dbReference type="Proteomes" id="UP000249061"/>
    </source>
</evidence>
<dbReference type="EMBL" id="QFQP01000027">
    <property type="protein sequence ID" value="PZR08031.1"/>
    <property type="molecule type" value="Genomic_DNA"/>
</dbReference>
<comment type="caution">
    <text evidence="4">The sequence shown here is derived from an EMBL/GenBank/DDBJ whole genome shotgun (WGS) entry which is preliminary data.</text>
</comment>
<evidence type="ECO:0000313" key="4">
    <source>
        <dbReference type="EMBL" id="PZR08031.1"/>
    </source>
</evidence>
<keyword evidence="4" id="KW-0167">Capsid protein</keyword>
<protein>
    <submittedName>
        <fullName evidence="4">Spore coat protein</fullName>
    </submittedName>
</protein>
<sequence length="163" mass="18180">MSLIRRHTQSEDSAGIARHSWDPFEVMQQMLRWDPLLGAPGTAQGLAFAPAFEVRETKDSFVFKADLPGMREEDLDVSVTNNRVTVSGQRQLERTDEGDTWYTRERSYGAFSRTFSLPEGADADAAEAELKHGVLSVVVPKKAEARPRRLTLKGLFGKADKQA</sequence>
<dbReference type="PANTHER" id="PTHR11527">
    <property type="entry name" value="HEAT-SHOCK PROTEIN 20 FAMILY MEMBER"/>
    <property type="match status" value="1"/>
</dbReference>
<evidence type="ECO:0000259" key="3">
    <source>
        <dbReference type="PROSITE" id="PS01031"/>
    </source>
</evidence>
<evidence type="ECO:0000256" key="2">
    <source>
        <dbReference type="RuleBase" id="RU003616"/>
    </source>
</evidence>
<dbReference type="InterPro" id="IPR008978">
    <property type="entry name" value="HSP20-like_chaperone"/>
</dbReference>
<dbReference type="InterPro" id="IPR031107">
    <property type="entry name" value="Small_HSP"/>
</dbReference>
<dbReference type="Gene3D" id="2.60.40.790">
    <property type="match status" value="1"/>
</dbReference>
<organism evidence="4 5">
    <name type="scientific">Archangium gephyra</name>
    <dbReference type="NCBI Taxonomy" id="48"/>
    <lineage>
        <taxon>Bacteria</taxon>
        <taxon>Pseudomonadati</taxon>
        <taxon>Myxococcota</taxon>
        <taxon>Myxococcia</taxon>
        <taxon>Myxococcales</taxon>
        <taxon>Cystobacterineae</taxon>
        <taxon>Archangiaceae</taxon>
        <taxon>Archangium</taxon>
    </lineage>
</organism>
<reference evidence="4 5" key="1">
    <citation type="submission" date="2017-08" db="EMBL/GenBank/DDBJ databases">
        <title>Infants hospitalized years apart are colonized by the same room-sourced microbial strains.</title>
        <authorList>
            <person name="Brooks B."/>
            <person name="Olm M.R."/>
            <person name="Firek B.A."/>
            <person name="Baker R."/>
            <person name="Thomas B.C."/>
            <person name="Morowitz M.J."/>
            <person name="Banfield J.F."/>
        </authorList>
    </citation>
    <scope>NUCLEOTIDE SEQUENCE [LARGE SCALE GENOMIC DNA]</scope>
    <source>
        <strain evidence="4">S2_003_000_R2_14</strain>
    </source>
</reference>
<dbReference type="PROSITE" id="PS01031">
    <property type="entry name" value="SHSP"/>
    <property type="match status" value="1"/>
</dbReference>
<dbReference type="AlphaFoldDB" id="A0A2W5VD32"/>